<evidence type="ECO:0000313" key="2">
    <source>
        <dbReference type="EMBL" id="EHY54908.1"/>
    </source>
</evidence>
<protein>
    <submittedName>
        <fullName evidence="2">Uncharacterized protein</fullName>
    </submittedName>
</protein>
<feature type="compositionally biased region" description="Polar residues" evidence="1">
    <location>
        <begin position="88"/>
        <end position="99"/>
    </location>
</feature>
<dbReference type="InParanoid" id="H6BUN3"/>
<dbReference type="EMBL" id="JH226132">
    <property type="protein sequence ID" value="EHY54908.1"/>
    <property type="molecule type" value="Genomic_DNA"/>
</dbReference>
<name>H6BUN3_EXODN</name>
<keyword evidence="3" id="KW-1185">Reference proteome</keyword>
<proteinExistence type="predicted"/>
<feature type="region of interest" description="Disordered" evidence="1">
    <location>
        <begin position="59"/>
        <end position="101"/>
    </location>
</feature>
<accession>H6BUN3</accession>
<organism evidence="2 3">
    <name type="scientific">Exophiala dermatitidis (strain ATCC 34100 / CBS 525.76 / NIH/UT8656)</name>
    <name type="common">Black yeast</name>
    <name type="synonym">Wangiella dermatitidis</name>
    <dbReference type="NCBI Taxonomy" id="858893"/>
    <lineage>
        <taxon>Eukaryota</taxon>
        <taxon>Fungi</taxon>
        <taxon>Dikarya</taxon>
        <taxon>Ascomycota</taxon>
        <taxon>Pezizomycotina</taxon>
        <taxon>Eurotiomycetes</taxon>
        <taxon>Chaetothyriomycetidae</taxon>
        <taxon>Chaetothyriales</taxon>
        <taxon>Herpotrichiellaceae</taxon>
        <taxon>Exophiala</taxon>
    </lineage>
</organism>
<dbReference type="AlphaFoldDB" id="H6BUN3"/>
<dbReference type="RefSeq" id="XP_009155369.1">
    <property type="nucleotide sequence ID" value="XM_009157121.1"/>
</dbReference>
<dbReference type="GeneID" id="20307706"/>
<sequence length="129" mass="14461">MMDFLMRPPFRPFPLCHITRTLSRMDEKLGPIRVPCWGQSDPGDDVQVCAGRLPGLVHEPRLPGPVRGSRPSLSEEELSSTHRRTCHQSKGSARQSSFGTLKKTHGDDYAPICPYENKFEGICLLAKRS</sequence>
<dbReference type="HOGENOM" id="CLU_1948816_0_0_1"/>
<dbReference type="Proteomes" id="UP000007304">
    <property type="component" value="Unassembled WGS sequence"/>
</dbReference>
<dbReference type="VEuPathDB" id="FungiDB:HMPREF1120_03067"/>
<evidence type="ECO:0000313" key="3">
    <source>
        <dbReference type="Proteomes" id="UP000007304"/>
    </source>
</evidence>
<gene>
    <name evidence="2" type="ORF">HMPREF1120_03067</name>
</gene>
<evidence type="ECO:0000256" key="1">
    <source>
        <dbReference type="SAM" id="MobiDB-lite"/>
    </source>
</evidence>
<reference evidence="2" key="1">
    <citation type="submission" date="2011-07" db="EMBL/GenBank/DDBJ databases">
        <title>The Genome Sequence of Exophiala (Wangiella) dermatitidis NIH/UT8656.</title>
        <authorList>
            <consortium name="The Broad Institute Genome Sequencing Platform"/>
            <person name="Cuomo C."/>
            <person name="Wang Z."/>
            <person name="Hunicke-Smith S."/>
            <person name="Szanislo P.J."/>
            <person name="Earl A."/>
            <person name="Young S.K."/>
            <person name="Zeng Q."/>
            <person name="Gargeya S."/>
            <person name="Fitzgerald M."/>
            <person name="Haas B."/>
            <person name="Abouelleil A."/>
            <person name="Alvarado L."/>
            <person name="Arachchi H.M."/>
            <person name="Berlin A."/>
            <person name="Brown A."/>
            <person name="Chapman S.B."/>
            <person name="Chen Z."/>
            <person name="Dunbar C."/>
            <person name="Freedman E."/>
            <person name="Gearin G."/>
            <person name="Gellesch M."/>
            <person name="Goldberg J."/>
            <person name="Griggs A."/>
            <person name="Gujja S."/>
            <person name="Heiman D."/>
            <person name="Howarth C."/>
            <person name="Larson L."/>
            <person name="Lui A."/>
            <person name="MacDonald P.J.P."/>
            <person name="Montmayeur A."/>
            <person name="Murphy C."/>
            <person name="Neiman D."/>
            <person name="Pearson M."/>
            <person name="Priest M."/>
            <person name="Roberts A."/>
            <person name="Saif S."/>
            <person name="Shea T."/>
            <person name="Shenoy N."/>
            <person name="Sisk P."/>
            <person name="Stolte C."/>
            <person name="Sykes S."/>
            <person name="Wortman J."/>
            <person name="Nusbaum C."/>
            <person name="Birren B."/>
        </authorList>
    </citation>
    <scope>NUCLEOTIDE SEQUENCE</scope>
    <source>
        <strain evidence="2">NIH/UT8656</strain>
    </source>
</reference>